<protein>
    <submittedName>
        <fullName evidence="1">Uncharacterized protein</fullName>
    </submittedName>
</protein>
<proteinExistence type="predicted"/>
<evidence type="ECO:0000313" key="1">
    <source>
        <dbReference type="EMBL" id="KAH7981316.1"/>
    </source>
</evidence>
<gene>
    <name evidence="1" type="ORF">HPB49_023076</name>
</gene>
<evidence type="ECO:0000313" key="2">
    <source>
        <dbReference type="Proteomes" id="UP000821865"/>
    </source>
</evidence>
<reference evidence="1" key="1">
    <citation type="submission" date="2020-05" db="EMBL/GenBank/DDBJ databases">
        <title>Large-scale comparative analyses of tick genomes elucidate their genetic diversity and vector capacities.</title>
        <authorList>
            <person name="Jia N."/>
            <person name="Wang J."/>
            <person name="Shi W."/>
            <person name="Du L."/>
            <person name="Sun Y."/>
            <person name="Zhan W."/>
            <person name="Jiang J."/>
            <person name="Wang Q."/>
            <person name="Zhang B."/>
            <person name="Ji P."/>
            <person name="Sakyi L.B."/>
            <person name="Cui X."/>
            <person name="Yuan T."/>
            <person name="Jiang B."/>
            <person name="Yang W."/>
            <person name="Lam T.T.-Y."/>
            <person name="Chang Q."/>
            <person name="Ding S."/>
            <person name="Wang X."/>
            <person name="Zhu J."/>
            <person name="Ruan X."/>
            <person name="Zhao L."/>
            <person name="Wei J."/>
            <person name="Que T."/>
            <person name="Du C."/>
            <person name="Cheng J."/>
            <person name="Dai P."/>
            <person name="Han X."/>
            <person name="Huang E."/>
            <person name="Gao Y."/>
            <person name="Liu J."/>
            <person name="Shao H."/>
            <person name="Ye R."/>
            <person name="Li L."/>
            <person name="Wei W."/>
            <person name="Wang X."/>
            <person name="Wang C."/>
            <person name="Yang T."/>
            <person name="Huo Q."/>
            <person name="Li W."/>
            <person name="Guo W."/>
            <person name="Chen H."/>
            <person name="Zhou L."/>
            <person name="Ni X."/>
            <person name="Tian J."/>
            <person name="Zhou Y."/>
            <person name="Sheng Y."/>
            <person name="Liu T."/>
            <person name="Pan Y."/>
            <person name="Xia L."/>
            <person name="Li J."/>
            <person name="Zhao F."/>
            <person name="Cao W."/>
        </authorList>
    </citation>
    <scope>NUCLEOTIDE SEQUENCE</scope>
    <source>
        <strain evidence="1">Dsil-2018</strain>
    </source>
</reference>
<sequence>MLTSGEGPLKHCPVRADHRTCFITRDRNYLRRADAILFDAISVNYYDVPTYRHKGQVWVIRARDQEISNDLRLMATQFNWTMSQRKDADVIMPYKTWASVDTEISLDAFNRSFKSKYRSAVWLVSKCEADRIKSSPKTIENITNEFQFAHFVASASSAYIIENCGGRLCRKNPDACLRVFQKLYYFVFVVNSSPCFEHPSHLLFSALRYFIIPVYFGRARLGNTVPPMSVVDATAAPTVAQALGEMIKIYHNFNYYHTFMIWKEKYVITTPKNDLCALCDALYENRPCTWNKDVVQWLGRPQECTELPVDHLYPKSTRQAKDLGIPIRSTFKKKR</sequence>
<comment type="caution">
    <text evidence="1">The sequence shown here is derived from an EMBL/GenBank/DDBJ whole genome shotgun (WGS) entry which is preliminary data.</text>
</comment>
<name>A0ACB8E422_DERSI</name>
<dbReference type="Proteomes" id="UP000821865">
    <property type="component" value="Chromosome 1"/>
</dbReference>
<organism evidence="1 2">
    <name type="scientific">Dermacentor silvarum</name>
    <name type="common">Tick</name>
    <dbReference type="NCBI Taxonomy" id="543639"/>
    <lineage>
        <taxon>Eukaryota</taxon>
        <taxon>Metazoa</taxon>
        <taxon>Ecdysozoa</taxon>
        <taxon>Arthropoda</taxon>
        <taxon>Chelicerata</taxon>
        <taxon>Arachnida</taxon>
        <taxon>Acari</taxon>
        <taxon>Parasitiformes</taxon>
        <taxon>Ixodida</taxon>
        <taxon>Ixodoidea</taxon>
        <taxon>Ixodidae</taxon>
        <taxon>Rhipicephalinae</taxon>
        <taxon>Dermacentor</taxon>
    </lineage>
</organism>
<accession>A0ACB8E422</accession>
<dbReference type="EMBL" id="CM023470">
    <property type="protein sequence ID" value="KAH7981316.1"/>
    <property type="molecule type" value="Genomic_DNA"/>
</dbReference>
<keyword evidence="2" id="KW-1185">Reference proteome</keyword>